<gene>
    <name evidence="1" type="ORF">HPB52_000706</name>
</gene>
<name>A0A9D4QFX9_RHISA</name>
<reference evidence="1" key="2">
    <citation type="submission" date="2021-09" db="EMBL/GenBank/DDBJ databases">
        <authorList>
            <person name="Jia N."/>
            <person name="Wang J."/>
            <person name="Shi W."/>
            <person name="Du L."/>
            <person name="Sun Y."/>
            <person name="Zhan W."/>
            <person name="Jiang J."/>
            <person name="Wang Q."/>
            <person name="Zhang B."/>
            <person name="Ji P."/>
            <person name="Sakyi L.B."/>
            <person name="Cui X."/>
            <person name="Yuan T."/>
            <person name="Jiang B."/>
            <person name="Yang W."/>
            <person name="Lam T.T.-Y."/>
            <person name="Chang Q."/>
            <person name="Ding S."/>
            <person name="Wang X."/>
            <person name="Zhu J."/>
            <person name="Ruan X."/>
            <person name="Zhao L."/>
            <person name="Wei J."/>
            <person name="Que T."/>
            <person name="Du C."/>
            <person name="Cheng J."/>
            <person name="Dai P."/>
            <person name="Han X."/>
            <person name="Huang E."/>
            <person name="Gao Y."/>
            <person name="Liu J."/>
            <person name="Shao H."/>
            <person name="Ye R."/>
            <person name="Li L."/>
            <person name="Wei W."/>
            <person name="Wang X."/>
            <person name="Wang C."/>
            <person name="Huo Q."/>
            <person name="Li W."/>
            <person name="Guo W."/>
            <person name="Chen H."/>
            <person name="Chen S."/>
            <person name="Zhou L."/>
            <person name="Zhou L."/>
            <person name="Ni X."/>
            <person name="Tian J."/>
            <person name="Zhou Y."/>
            <person name="Sheng Y."/>
            <person name="Liu T."/>
            <person name="Pan Y."/>
            <person name="Xia L."/>
            <person name="Li J."/>
            <person name="Zhao F."/>
            <person name="Cao W."/>
        </authorList>
    </citation>
    <scope>NUCLEOTIDE SEQUENCE</scope>
    <source>
        <strain evidence="1">Rsan-2018</strain>
        <tissue evidence="1">Larvae</tissue>
    </source>
</reference>
<sequence>MDYEKLLGIATALGLSREESLSLFERAEAREAREAEKEILLLKLRLADASIPRDDDSRSLGDDVLMVCATYRYLEDETIEHVVLRCEGIGPAMTDGASLETALGFEQAGGDDGRHSVDRAAVAATKGRLECWRAAVAARHS</sequence>
<keyword evidence="2" id="KW-1185">Reference proteome</keyword>
<comment type="caution">
    <text evidence="1">The sequence shown here is derived from an EMBL/GenBank/DDBJ whole genome shotgun (WGS) entry which is preliminary data.</text>
</comment>
<evidence type="ECO:0000313" key="2">
    <source>
        <dbReference type="Proteomes" id="UP000821837"/>
    </source>
</evidence>
<protein>
    <submittedName>
        <fullName evidence="1">Uncharacterized protein</fullName>
    </submittedName>
</protein>
<accession>A0A9D4QFX9</accession>
<organism evidence="1 2">
    <name type="scientific">Rhipicephalus sanguineus</name>
    <name type="common">Brown dog tick</name>
    <name type="synonym">Ixodes sanguineus</name>
    <dbReference type="NCBI Taxonomy" id="34632"/>
    <lineage>
        <taxon>Eukaryota</taxon>
        <taxon>Metazoa</taxon>
        <taxon>Ecdysozoa</taxon>
        <taxon>Arthropoda</taxon>
        <taxon>Chelicerata</taxon>
        <taxon>Arachnida</taxon>
        <taxon>Acari</taxon>
        <taxon>Parasitiformes</taxon>
        <taxon>Ixodida</taxon>
        <taxon>Ixodoidea</taxon>
        <taxon>Ixodidae</taxon>
        <taxon>Rhipicephalinae</taxon>
        <taxon>Rhipicephalus</taxon>
        <taxon>Rhipicephalus</taxon>
    </lineage>
</organism>
<dbReference type="AlphaFoldDB" id="A0A9D4QFX9"/>
<dbReference type="Proteomes" id="UP000821837">
    <property type="component" value="Chromosome 1"/>
</dbReference>
<evidence type="ECO:0000313" key="1">
    <source>
        <dbReference type="EMBL" id="KAH7981681.1"/>
    </source>
</evidence>
<proteinExistence type="predicted"/>
<dbReference type="EMBL" id="JABSTV010001245">
    <property type="protein sequence ID" value="KAH7981681.1"/>
    <property type="molecule type" value="Genomic_DNA"/>
</dbReference>
<reference evidence="1" key="1">
    <citation type="journal article" date="2020" name="Cell">
        <title>Large-Scale Comparative Analyses of Tick Genomes Elucidate Their Genetic Diversity and Vector Capacities.</title>
        <authorList>
            <consortium name="Tick Genome and Microbiome Consortium (TIGMIC)"/>
            <person name="Jia N."/>
            <person name="Wang J."/>
            <person name="Shi W."/>
            <person name="Du L."/>
            <person name="Sun Y."/>
            <person name="Zhan W."/>
            <person name="Jiang J.F."/>
            <person name="Wang Q."/>
            <person name="Zhang B."/>
            <person name="Ji P."/>
            <person name="Bell-Sakyi L."/>
            <person name="Cui X.M."/>
            <person name="Yuan T.T."/>
            <person name="Jiang B.G."/>
            <person name="Yang W.F."/>
            <person name="Lam T.T."/>
            <person name="Chang Q.C."/>
            <person name="Ding S.J."/>
            <person name="Wang X.J."/>
            <person name="Zhu J.G."/>
            <person name="Ruan X.D."/>
            <person name="Zhao L."/>
            <person name="Wei J.T."/>
            <person name="Ye R.Z."/>
            <person name="Que T.C."/>
            <person name="Du C.H."/>
            <person name="Zhou Y.H."/>
            <person name="Cheng J.X."/>
            <person name="Dai P.F."/>
            <person name="Guo W.B."/>
            <person name="Han X.H."/>
            <person name="Huang E.J."/>
            <person name="Li L.F."/>
            <person name="Wei W."/>
            <person name="Gao Y.C."/>
            <person name="Liu J.Z."/>
            <person name="Shao H.Z."/>
            <person name="Wang X."/>
            <person name="Wang C.C."/>
            <person name="Yang T.C."/>
            <person name="Huo Q.B."/>
            <person name="Li W."/>
            <person name="Chen H.Y."/>
            <person name="Chen S.E."/>
            <person name="Zhou L.G."/>
            <person name="Ni X.B."/>
            <person name="Tian J.H."/>
            <person name="Sheng Y."/>
            <person name="Liu T."/>
            <person name="Pan Y.S."/>
            <person name="Xia L.Y."/>
            <person name="Li J."/>
            <person name="Zhao F."/>
            <person name="Cao W.C."/>
        </authorList>
    </citation>
    <scope>NUCLEOTIDE SEQUENCE</scope>
    <source>
        <strain evidence="1">Rsan-2018</strain>
    </source>
</reference>
<dbReference type="VEuPathDB" id="VectorBase:RSAN_050458"/>